<dbReference type="NCBIfam" id="NF033545">
    <property type="entry name" value="transpos_IS630"/>
    <property type="match status" value="1"/>
</dbReference>
<sequence length="360" mass="40796">MLPAMKIFITAQQKTELERLHDSSRDGRVRDRIKAILLASEGWSSAMIAQALRLHQTTVDHHISEFLNKGKLKPENGGSDSKLSAEQRAFLISQLSNNLFHHTSDIIAFFSRTWDIVFSVPGMNKWLHRNGFTYKKPSGVPHKFSEEKQRQFIEYYEELKATAGDEPVLFIDAVHPTQATKISYGWIRKGHKKAVKTTGSRTRLNIMGTLNLKTLATPLICEYKTINEYNVSTCAVGNANLKICIRGNVINVNGKLSIHVDALGFYLKDTYDFLDDNKLGIDIPECLGIWGKNRILNKIDTASYMTSYASGSFGILVQLYSGFVPVFNSDFREWQKKTTLVEITSFFLMYYGLLHLIKIG</sequence>
<feature type="domain" description="Winged helix-turn helix" evidence="1">
    <location>
        <begin position="100"/>
        <end position="155"/>
    </location>
</feature>
<dbReference type="EMBL" id="CP000880">
    <property type="protein sequence ID" value="ABX20305.1"/>
    <property type="molecule type" value="Genomic_DNA"/>
</dbReference>
<keyword evidence="3" id="KW-1185">Reference proteome</keyword>
<dbReference type="InterPro" id="IPR047655">
    <property type="entry name" value="Transpos_IS630-like"/>
</dbReference>
<dbReference type="InterPro" id="IPR009057">
    <property type="entry name" value="Homeodomain-like_sf"/>
</dbReference>
<dbReference type="SUPFAM" id="SSF46689">
    <property type="entry name" value="Homeodomain-like"/>
    <property type="match status" value="1"/>
</dbReference>
<dbReference type="STRING" id="41514.SARI_00368"/>
<reference evidence="2 3" key="1">
    <citation type="submission" date="2007-11" db="EMBL/GenBank/DDBJ databases">
        <authorList>
            <consortium name="The Salmonella enterica serovar Arizonae Genome Sequencing Project"/>
            <person name="McClelland M."/>
            <person name="Sanderson E.K."/>
            <person name="Porwollik S."/>
            <person name="Spieth J."/>
            <person name="Clifton W.S."/>
            <person name="Fulton R."/>
            <person name="Chunyan W."/>
            <person name="Wollam A."/>
            <person name="Shah N."/>
            <person name="Pepin K."/>
            <person name="Bhonagiri V."/>
            <person name="Nash W."/>
            <person name="Johnson M."/>
            <person name="Thiruvilangam P."/>
            <person name="Wilson R."/>
        </authorList>
    </citation>
    <scope>NUCLEOTIDE SEQUENCE [LARGE SCALE GENOMIC DNA]</scope>
    <source>
        <strain evidence="3">ATCC BAA-731 / CDC346-86 / RSK2980</strain>
    </source>
</reference>
<evidence type="ECO:0000313" key="3">
    <source>
        <dbReference type="Proteomes" id="UP000002084"/>
    </source>
</evidence>
<gene>
    <name evidence="2" type="ordered locus">SARI_00368</name>
</gene>
<accession>A9MHM7</accession>
<dbReference type="Pfam" id="PF13551">
    <property type="entry name" value="HTH_29"/>
    <property type="match status" value="1"/>
</dbReference>
<dbReference type="KEGG" id="ses:SARI_00368"/>
<dbReference type="HOGENOM" id="CLU_769229_0_0_6"/>
<evidence type="ECO:0000259" key="1">
    <source>
        <dbReference type="Pfam" id="PF13592"/>
    </source>
</evidence>
<protein>
    <recommendedName>
        <fullName evidence="1">Winged helix-turn helix domain-containing protein</fullName>
    </recommendedName>
</protein>
<dbReference type="InterPro" id="IPR045646">
    <property type="entry name" value="DUF6402"/>
</dbReference>
<dbReference type="AlphaFoldDB" id="A9MHM7"/>
<proteinExistence type="predicted"/>
<name>A9MHM7_SALAR</name>
<dbReference type="Proteomes" id="UP000002084">
    <property type="component" value="Chromosome"/>
</dbReference>
<dbReference type="Pfam" id="PF19940">
    <property type="entry name" value="DUF6402"/>
    <property type="match status" value="1"/>
</dbReference>
<evidence type="ECO:0000313" key="2">
    <source>
        <dbReference type="EMBL" id="ABX20305.1"/>
    </source>
</evidence>
<dbReference type="InterPro" id="IPR025959">
    <property type="entry name" value="Winged_HTH_dom"/>
</dbReference>
<dbReference type="Pfam" id="PF13592">
    <property type="entry name" value="HTH_33"/>
    <property type="match status" value="1"/>
</dbReference>
<organism evidence="2 3">
    <name type="scientific">Salmonella arizonae (strain ATCC BAA-731 / CDC346-86 / RSK2980)</name>
    <dbReference type="NCBI Taxonomy" id="41514"/>
    <lineage>
        <taxon>Bacteria</taxon>
        <taxon>Pseudomonadati</taxon>
        <taxon>Pseudomonadota</taxon>
        <taxon>Gammaproteobacteria</taxon>
        <taxon>Enterobacterales</taxon>
        <taxon>Enterobacteriaceae</taxon>
        <taxon>Salmonella</taxon>
    </lineage>
</organism>